<evidence type="ECO:0000313" key="2">
    <source>
        <dbReference type="Proteomes" id="UP000095287"/>
    </source>
</evidence>
<protein>
    <submittedName>
        <fullName evidence="3">Sin3a_C domain-containing protein</fullName>
    </submittedName>
</protein>
<evidence type="ECO:0000313" key="3">
    <source>
        <dbReference type="WBParaSite" id="L893_g18644.t1"/>
    </source>
</evidence>
<proteinExistence type="predicted"/>
<evidence type="ECO:0000256" key="1">
    <source>
        <dbReference type="SAM" id="MobiDB-lite"/>
    </source>
</evidence>
<organism evidence="2 3">
    <name type="scientific">Steinernema glaseri</name>
    <dbReference type="NCBI Taxonomy" id="37863"/>
    <lineage>
        <taxon>Eukaryota</taxon>
        <taxon>Metazoa</taxon>
        <taxon>Ecdysozoa</taxon>
        <taxon>Nematoda</taxon>
        <taxon>Chromadorea</taxon>
        <taxon>Rhabditida</taxon>
        <taxon>Tylenchina</taxon>
        <taxon>Panagrolaimomorpha</taxon>
        <taxon>Strongyloidoidea</taxon>
        <taxon>Steinernematidae</taxon>
        <taxon>Steinernema</taxon>
    </lineage>
</organism>
<keyword evidence="2" id="KW-1185">Reference proteome</keyword>
<sequence length="263" mass="30502">MLEAAYFASITDISLGKLLRVFALYNFGEIEADENIEADDSDVEADAVVAFNNNIEADENNVLYGAVQQPFEVAQLMVLLRCYRKLRHWRMSRNEVEPVNLDRYGVTATQIADYIRSRKQSRAYRGSVFGEKSRERGDKHWLETANTGTGDRIRWANGAWEYYHKKEGAWISENANTAVRPSDRWTSKQKHTPIHHTAGRKKEEERKFRNFFCAFALYNFGVHIEADDNDAETDAVAADRRSRWSNFLRSSVPFEVKLREFMQ</sequence>
<accession>A0A1I7YQD2</accession>
<feature type="compositionally biased region" description="Basic residues" evidence="1">
    <location>
        <begin position="187"/>
        <end position="199"/>
    </location>
</feature>
<name>A0A1I7YQD2_9BILA</name>
<dbReference type="WBParaSite" id="L893_g18644.t1">
    <property type="protein sequence ID" value="L893_g18644.t1"/>
    <property type="gene ID" value="L893_g18644"/>
</dbReference>
<feature type="region of interest" description="Disordered" evidence="1">
    <location>
        <begin position="181"/>
        <end position="201"/>
    </location>
</feature>
<reference evidence="3" key="1">
    <citation type="submission" date="2016-11" db="UniProtKB">
        <authorList>
            <consortium name="WormBaseParasite"/>
        </authorList>
    </citation>
    <scope>IDENTIFICATION</scope>
</reference>
<dbReference type="Proteomes" id="UP000095287">
    <property type="component" value="Unplaced"/>
</dbReference>
<dbReference type="AlphaFoldDB" id="A0A1I7YQD2"/>